<evidence type="ECO:0000313" key="1">
    <source>
        <dbReference type="EMBL" id="MBG6140797.1"/>
    </source>
</evidence>
<name>A0A8J7GP52_9ACTN</name>
<comment type="caution">
    <text evidence="1">The sequence shown here is derived from an EMBL/GenBank/DDBJ whole genome shotgun (WGS) entry which is preliminary data.</text>
</comment>
<accession>A0A8J7GP52</accession>
<organism evidence="1 2">
    <name type="scientific">Longispora fulva</name>
    <dbReference type="NCBI Taxonomy" id="619741"/>
    <lineage>
        <taxon>Bacteria</taxon>
        <taxon>Bacillati</taxon>
        <taxon>Actinomycetota</taxon>
        <taxon>Actinomycetes</taxon>
        <taxon>Micromonosporales</taxon>
        <taxon>Micromonosporaceae</taxon>
        <taxon>Longispora</taxon>
    </lineage>
</organism>
<keyword evidence="2" id="KW-1185">Reference proteome</keyword>
<protein>
    <submittedName>
        <fullName evidence="1">Uncharacterized protein</fullName>
    </submittedName>
</protein>
<sequence>MMPSNPPTKGELTLTGTVEDGVEKGCTILRTPVGVYLLLGGDRTLIGEGNRITVRGRAEPGLLTTCQQGIPLHVLEVRAA</sequence>
<gene>
    <name evidence="1" type="ORF">IW245_006991</name>
</gene>
<dbReference type="RefSeq" id="WP_197007305.1">
    <property type="nucleotide sequence ID" value="NZ_BONS01000019.1"/>
</dbReference>
<dbReference type="Proteomes" id="UP000622552">
    <property type="component" value="Unassembled WGS sequence"/>
</dbReference>
<dbReference type="AlphaFoldDB" id="A0A8J7GP52"/>
<dbReference type="EMBL" id="JADOUF010000001">
    <property type="protein sequence ID" value="MBG6140797.1"/>
    <property type="molecule type" value="Genomic_DNA"/>
</dbReference>
<proteinExistence type="predicted"/>
<reference evidence="1" key="1">
    <citation type="submission" date="2020-11" db="EMBL/GenBank/DDBJ databases">
        <title>Sequencing the genomes of 1000 actinobacteria strains.</title>
        <authorList>
            <person name="Klenk H.-P."/>
        </authorList>
    </citation>
    <scope>NUCLEOTIDE SEQUENCE</scope>
    <source>
        <strain evidence="1">DSM 45356</strain>
    </source>
</reference>
<evidence type="ECO:0000313" key="2">
    <source>
        <dbReference type="Proteomes" id="UP000622552"/>
    </source>
</evidence>